<protein>
    <recommendedName>
        <fullName evidence="3">Ectodysplasin-A receptor-associated adapter protein</fullName>
    </recommendedName>
</protein>
<dbReference type="AlphaFoldDB" id="A0AAV2JT97"/>
<name>A0AAV2JT97_KNICA</name>
<dbReference type="PANTHER" id="PTHR28469">
    <property type="entry name" value="ECTODYSPLASIN-A RECEPTOR-ASSOCIATED ADAPTER PROTEIN"/>
    <property type="match status" value="1"/>
</dbReference>
<keyword evidence="2" id="KW-1185">Reference proteome</keyword>
<dbReference type="InterPro" id="IPR011029">
    <property type="entry name" value="DEATH-like_dom_sf"/>
</dbReference>
<dbReference type="Proteomes" id="UP001497482">
    <property type="component" value="Chromosome 13"/>
</dbReference>
<evidence type="ECO:0000313" key="1">
    <source>
        <dbReference type="EMBL" id="CAL1578494.1"/>
    </source>
</evidence>
<evidence type="ECO:0000313" key="2">
    <source>
        <dbReference type="Proteomes" id="UP001497482"/>
    </source>
</evidence>
<evidence type="ECO:0008006" key="3">
    <source>
        <dbReference type="Google" id="ProtNLM"/>
    </source>
</evidence>
<reference evidence="1 2" key="1">
    <citation type="submission" date="2024-04" db="EMBL/GenBank/DDBJ databases">
        <authorList>
            <person name="Waldvogel A.-M."/>
            <person name="Schoenle A."/>
        </authorList>
    </citation>
    <scope>NUCLEOTIDE SEQUENCE [LARGE SCALE GENOMIC DNA]</scope>
</reference>
<dbReference type="PANTHER" id="PTHR28469:SF1">
    <property type="entry name" value="ECTODYSPLASIN-A RECEPTOR-ASSOCIATED ADAPTER PROTEIN"/>
    <property type="match status" value="1"/>
</dbReference>
<sequence>MGEMDSTDFSLYKDQLYRSAEPVEDTDTSSIHSIENFPVQVTDPHDAVTLQLSSVSPNACRIQQPVEDVDCTCSSSSSPEPKALLTLCSCCSPPPPHIGDVLNDPELLDALRLKLDPARFTVKNWRHVGARWGLSFDELTLLEQRAESPTLELLVRFRHKPVQELHALCLFYQRIDVTRILTHWTQGDWPRRWRLRHLRQ</sequence>
<accession>A0AAV2JT97</accession>
<organism evidence="1 2">
    <name type="scientific">Knipowitschia caucasica</name>
    <name type="common">Caucasian dwarf goby</name>
    <name type="synonym">Pomatoschistus caucasicus</name>
    <dbReference type="NCBI Taxonomy" id="637954"/>
    <lineage>
        <taxon>Eukaryota</taxon>
        <taxon>Metazoa</taxon>
        <taxon>Chordata</taxon>
        <taxon>Craniata</taxon>
        <taxon>Vertebrata</taxon>
        <taxon>Euteleostomi</taxon>
        <taxon>Actinopterygii</taxon>
        <taxon>Neopterygii</taxon>
        <taxon>Teleostei</taxon>
        <taxon>Neoteleostei</taxon>
        <taxon>Acanthomorphata</taxon>
        <taxon>Gobiaria</taxon>
        <taxon>Gobiiformes</taxon>
        <taxon>Gobioidei</taxon>
        <taxon>Gobiidae</taxon>
        <taxon>Gobiinae</taxon>
        <taxon>Knipowitschia</taxon>
    </lineage>
</organism>
<dbReference type="Gene3D" id="1.10.533.10">
    <property type="entry name" value="Death Domain, Fas"/>
    <property type="match status" value="1"/>
</dbReference>
<gene>
    <name evidence="1" type="ORF">KC01_LOCUS9626</name>
</gene>
<dbReference type="EMBL" id="OZ035835">
    <property type="protein sequence ID" value="CAL1578494.1"/>
    <property type="molecule type" value="Genomic_DNA"/>
</dbReference>
<proteinExistence type="predicted"/>
<dbReference type="InterPro" id="IPR039200">
    <property type="entry name" value="EDARADD"/>
</dbReference>
<dbReference type="SUPFAM" id="SSF47986">
    <property type="entry name" value="DEATH domain"/>
    <property type="match status" value="1"/>
</dbReference>